<reference evidence="3" key="2">
    <citation type="submission" date="2015-01" db="EMBL/GenBank/DDBJ databases">
        <title>Evolutionary Origins and Diversification of the Mycorrhizal Mutualists.</title>
        <authorList>
            <consortium name="DOE Joint Genome Institute"/>
            <consortium name="Mycorrhizal Genomics Consortium"/>
            <person name="Kohler A."/>
            <person name="Kuo A."/>
            <person name="Nagy L.G."/>
            <person name="Floudas D."/>
            <person name="Copeland A."/>
            <person name="Barry K.W."/>
            <person name="Cichocki N."/>
            <person name="Veneault-Fourrey C."/>
            <person name="LaButti K."/>
            <person name="Lindquist E.A."/>
            <person name="Lipzen A."/>
            <person name="Lundell T."/>
            <person name="Morin E."/>
            <person name="Murat C."/>
            <person name="Riley R."/>
            <person name="Ohm R."/>
            <person name="Sun H."/>
            <person name="Tunlid A."/>
            <person name="Henrissat B."/>
            <person name="Grigoriev I.V."/>
            <person name="Hibbett D.S."/>
            <person name="Martin F."/>
        </authorList>
    </citation>
    <scope>NUCLEOTIDE SEQUENCE [LARGE SCALE GENOMIC DNA]</scope>
    <source>
        <strain evidence="3">F 1598</strain>
    </source>
</reference>
<dbReference type="AlphaFoldDB" id="A0A0C3AQG2"/>
<feature type="region of interest" description="Disordered" evidence="1">
    <location>
        <begin position="1"/>
        <end position="146"/>
    </location>
</feature>
<evidence type="ECO:0000313" key="2">
    <source>
        <dbReference type="EMBL" id="KIM76133.1"/>
    </source>
</evidence>
<feature type="compositionally biased region" description="Basic and acidic residues" evidence="1">
    <location>
        <begin position="47"/>
        <end position="75"/>
    </location>
</feature>
<name>A0A0C3AQG2_PILCF</name>
<feature type="compositionally biased region" description="Basic and acidic residues" evidence="1">
    <location>
        <begin position="111"/>
        <end position="146"/>
    </location>
</feature>
<evidence type="ECO:0000313" key="3">
    <source>
        <dbReference type="Proteomes" id="UP000054166"/>
    </source>
</evidence>
<dbReference type="EMBL" id="KN833038">
    <property type="protein sequence ID" value="KIM76133.1"/>
    <property type="molecule type" value="Genomic_DNA"/>
</dbReference>
<evidence type="ECO:0000256" key="1">
    <source>
        <dbReference type="SAM" id="MobiDB-lite"/>
    </source>
</evidence>
<dbReference type="InParanoid" id="A0A0C3AQG2"/>
<protein>
    <submittedName>
        <fullName evidence="2">Uncharacterized protein</fullName>
    </submittedName>
</protein>
<dbReference type="HOGENOM" id="CLU_1778193_0_0_1"/>
<gene>
    <name evidence="2" type="ORF">PILCRDRAFT_826647</name>
</gene>
<organism evidence="2 3">
    <name type="scientific">Piloderma croceum (strain F 1598)</name>
    <dbReference type="NCBI Taxonomy" id="765440"/>
    <lineage>
        <taxon>Eukaryota</taxon>
        <taxon>Fungi</taxon>
        <taxon>Dikarya</taxon>
        <taxon>Basidiomycota</taxon>
        <taxon>Agaricomycotina</taxon>
        <taxon>Agaricomycetes</taxon>
        <taxon>Agaricomycetidae</taxon>
        <taxon>Atheliales</taxon>
        <taxon>Atheliaceae</taxon>
        <taxon>Piloderma</taxon>
    </lineage>
</organism>
<dbReference type="Proteomes" id="UP000054166">
    <property type="component" value="Unassembled WGS sequence"/>
</dbReference>
<keyword evidence="3" id="KW-1185">Reference proteome</keyword>
<reference evidence="2 3" key="1">
    <citation type="submission" date="2014-04" db="EMBL/GenBank/DDBJ databases">
        <authorList>
            <consortium name="DOE Joint Genome Institute"/>
            <person name="Kuo A."/>
            <person name="Tarkka M."/>
            <person name="Buscot F."/>
            <person name="Kohler A."/>
            <person name="Nagy L.G."/>
            <person name="Floudas D."/>
            <person name="Copeland A."/>
            <person name="Barry K.W."/>
            <person name="Cichocki N."/>
            <person name="Veneault-Fourrey C."/>
            <person name="LaButti K."/>
            <person name="Lindquist E.A."/>
            <person name="Lipzen A."/>
            <person name="Lundell T."/>
            <person name="Morin E."/>
            <person name="Murat C."/>
            <person name="Sun H."/>
            <person name="Tunlid A."/>
            <person name="Henrissat B."/>
            <person name="Grigoriev I.V."/>
            <person name="Hibbett D.S."/>
            <person name="Martin F."/>
            <person name="Nordberg H.P."/>
            <person name="Cantor M.N."/>
            <person name="Hua S.X."/>
        </authorList>
    </citation>
    <scope>NUCLEOTIDE SEQUENCE [LARGE SCALE GENOMIC DNA]</scope>
    <source>
        <strain evidence="2 3">F 1598</strain>
    </source>
</reference>
<proteinExistence type="predicted"/>
<sequence>MGFAPVPKTTLDAPATGANAITSIPKADSFEASRTLEKEEKRRRKLERKEEKRAKKEARRSERVTNGYDSKEEAHRRQRDRTRSRSPRGYQPRDSEPYHSRHSRRRSRTPPARDLRFSPHRISDYNATERERERDRRGWARRDERD</sequence>
<feature type="compositionally biased region" description="Basic and acidic residues" evidence="1">
    <location>
        <begin position="28"/>
        <end position="40"/>
    </location>
</feature>
<accession>A0A0C3AQG2</accession>
<feature type="compositionally biased region" description="Basic residues" evidence="1">
    <location>
        <begin position="76"/>
        <end position="86"/>
    </location>
</feature>